<evidence type="ECO:0000256" key="7">
    <source>
        <dbReference type="ARBA" id="ARBA00023295"/>
    </source>
</evidence>
<dbReference type="InterPro" id="IPR013780">
    <property type="entry name" value="Glyco_hydro_b"/>
</dbReference>
<dbReference type="Proteomes" id="UP000256269">
    <property type="component" value="Unassembled WGS sequence"/>
</dbReference>
<evidence type="ECO:0000256" key="8">
    <source>
        <dbReference type="RuleBase" id="RU361168"/>
    </source>
</evidence>
<feature type="domain" description="Alpha galactosidase C-terminal" evidence="10">
    <location>
        <begin position="306"/>
        <end position="379"/>
    </location>
</feature>
<dbReference type="Gene3D" id="3.20.20.70">
    <property type="entry name" value="Aldolase class I"/>
    <property type="match status" value="1"/>
</dbReference>
<proteinExistence type="inferred from homology"/>
<evidence type="ECO:0000259" key="10">
    <source>
        <dbReference type="Pfam" id="PF17801"/>
    </source>
</evidence>
<dbReference type="Pfam" id="PF16499">
    <property type="entry name" value="Melibiase_2"/>
    <property type="match status" value="1"/>
</dbReference>
<comment type="catalytic activity">
    <reaction evidence="1 8">
        <text>Hydrolysis of terminal, non-reducing alpha-D-galactose residues in alpha-D-galactosides, including galactose oligosaccharides, galactomannans and galactolipids.</text>
        <dbReference type="EC" id="3.2.1.22"/>
    </reaction>
</comment>
<comment type="caution">
    <text evidence="11">The sequence shown here is derived from an EMBL/GenBank/DDBJ whole genome shotgun (WGS) entry which is preliminary data.</text>
</comment>
<dbReference type="Pfam" id="PF10633">
    <property type="entry name" value="NPCBM_assoc"/>
    <property type="match status" value="1"/>
</dbReference>
<dbReference type="SUPFAM" id="SSF51445">
    <property type="entry name" value="(Trans)glycosidases"/>
    <property type="match status" value="1"/>
</dbReference>
<dbReference type="Gene3D" id="2.60.120.200">
    <property type="match status" value="1"/>
</dbReference>
<dbReference type="CDD" id="cd14792">
    <property type="entry name" value="GH27"/>
    <property type="match status" value="1"/>
</dbReference>
<sequence length="690" mass="71732">MVPLATAPAANALANGLATTPQLGWNDWNAFGCDVSAALVEQTADAMVANGMQKAGYRYVNIDDCWLEKQRDAGGNLVPDPAKFPAGIKAVADYVHAKGLKLGIYEDAGTATCAGYPGSLGHEKQDAASFASWGVDYLKYDNCNNAGSSTTQQYVDRYAAMRDALAATGRPILYSLCEWGVNQPWTWGPQVGNSWRTTGDISDGYGSMLSIFQQNVWLYPYSGPGAWNDPDMLEVGNGHMTTAEYRSEFSLWAAMNAPLIAGTDLRHISAADLATYTNADVIAVDQDPLAKQAVPVAVGGNPAGNNGLWVLSKPLAGGDRAVVLFNSTGSTATISATAAEVGLSKASDYQLRDLWAHTATETAGAITASVPAHGVVMYRASSKVGANVGPNVTLNESDLSGATPGKPTAVTESFTNNGRTAVRQADLALTAPAGWSVTANGSTRFTNVGTGKTVTATFTVTPPTPTTPIETDTITATAKYSWRDRTDTVSTSRQAQLVSPVQAPYSTYSSATDAPAQFGQVGSDFAISGAGQDVWSGNDNYSAIYRSGAVGNAATVETQVTSTSAFGGYAKAGIMVRNGMTTAGSGPEGVILYVSPSGGIQMEWNSDGNPYIDSVTPGNGTIPETVPVHLRLVRSGATYTGYYSTDGQNWTTVGTATVPGQAATQDAGLFVVSASSGSPALIGYHGFTIA</sequence>
<keyword evidence="6 8" id="KW-1015">Disulfide bond</keyword>
<dbReference type="EC" id="3.2.1.22" evidence="3 8"/>
<dbReference type="InterPro" id="IPR041233">
    <property type="entry name" value="Melibiase_C"/>
</dbReference>
<evidence type="ECO:0000256" key="2">
    <source>
        <dbReference type="ARBA" id="ARBA00009743"/>
    </source>
</evidence>
<dbReference type="FunFam" id="3.20.20.70:FF:000202">
    <property type="entry name" value="Alpha-galactosidase"/>
    <property type="match status" value="1"/>
</dbReference>
<dbReference type="InterPro" id="IPR017853">
    <property type="entry name" value="GH"/>
</dbReference>
<dbReference type="SUPFAM" id="SSF49899">
    <property type="entry name" value="Concanavalin A-like lectins/glucanases"/>
    <property type="match status" value="1"/>
</dbReference>
<evidence type="ECO:0000256" key="1">
    <source>
        <dbReference type="ARBA" id="ARBA00001255"/>
    </source>
</evidence>
<dbReference type="InterPro" id="IPR018905">
    <property type="entry name" value="A-galactase_NEW3"/>
</dbReference>
<dbReference type="InterPro" id="IPR013785">
    <property type="entry name" value="Aldolase_TIM"/>
</dbReference>
<gene>
    <name evidence="11" type="ORF">BCF44_11916</name>
</gene>
<dbReference type="GO" id="GO:0004557">
    <property type="term" value="F:alpha-galactosidase activity"/>
    <property type="evidence" value="ECO:0007669"/>
    <property type="project" value="UniProtKB-EC"/>
</dbReference>
<dbReference type="PANTHER" id="PTHR11452:SF75">
    <property type="entry name" value="ALPHA-GALACTOSIDASE MEL1"/>
    <property type="match status" value="1"/>
</dbReference>
<dbReference type="PANTHER" id="PTHR11452">
    <property type="entry name" value="ALPHA-GALACTOSIDASE/ALPHA-N-ACETYLGALACTOSAMINIDASE"/>
    <property type="match status" value="1"/>
</dbReference>
<protein>
    <recommendedName>
        <fullName evidence="3 8">Alpha-galactosidase</fullName>
        <ecNumber evidence="3 8">3.2.1.22</ecNumber>
    </recommendedName>
    <alternativeName>
        <fullName evidence="8">Melibiase</fullName>
    </alternativeName>
</protein>
<keyword evidence="4" id="KW-0732">Signal</keyword>
<name>A0A3E0GZX8_9PSEU</name>
<reference evidence="11 12" key="1">
    <citation type="submission" date="2018-08" db="EMBL/GenBank/DDBJ databases">
        <title>Genomic Encyclopedia of Archaeal and Bacterial Type Strains, Phase II (KMG-II): from individual species to whole genera.</title>
        <authorList>
            <person name="Goeker M."/>
        </authorList>
    </citation>
    <scope>NUCLEOTIDE SEQUENCE [LARGE SCALE GENOMIC DNA]</scope>
    <source>
        <strain evidence="11 12">DSM 45791</strain>
    </source>
</reference>
<evidence type="ECO:0000259" key="9">
    <source>
        <dbReference type="Pfam" id="PF10633"/>
    </source>
</evidence>
<evidence type="ECO:0000256" key="6">
    <source>
        <dbReference type="ARBA" id="ARBA00023157"/>
    </source>
</evidence>
<dbReference type="Pfam" id="PF17801">
    <property type="entry name" value="Melibiase_C"/>
    <property type="match status" value="1"/>
</dbReference>
<evidence type="ECO:0000256" key="5">
    <source>
        <dbReference type="ARBA" id="ARBA00022801"/>
    </source>
</evidence>
<keyword evidence="7 8" id="KW-0326">Glycosidase</keyword>
<organism evidence="11 12">
    <name type="scientific">Kutzneria buriramensis</name>
    <dbReference type="NCBI Taxonomy" id="1045776"/>
    <lineage>
        <taxon>Bacteria</taxon>
        <taxon>Bacillati</taxon>
        <taxon>Actinomycetota</taxon>
        <taxon>Actinomycetes</taxon>
        <taxon>Pseudonocardiales</taxon>
        <taxon>Pseudonocardiaceae</taxon>
        <taxon>Kutzneria</taxon>
    </lineage>
</organism>
<evidence type="ECO:0000256" key="4">
    <source>
        <dbReference type="ARBA" id="ARBA00022729"/>
    </source>
</evidence>
<keyword evidence="12" id="KW-1185">Reference proteome</keyword>
<dbReference type="InterPro" id="IPR002241">
    <property type="entry name" value="Glyco_hydro_27"/>
</dbReference>
<keyword evidence="5 8" id="KW-0378">Hydrolase</keyword>
<dbReference type="Gene3D" id="2.60.40.1180">
    <property type="entry name" value="Golgi alpha-mannosidase II"/>
    <property type="match status" value="1"/>
</dbReference>
<evidence type="ECO:0000313" key="12">
    <source>
        <dbReference type="Proteomes" id="UP000256269"/>
    </source>
</evidence>
<dbReference type="InterPro" id="IPR000111">
    <property type="entry name" value="Glyco_hydro_27/36_CS"/>
</dbReference>
<dbReference type="PRINTS" id="PR00740">
    <property type="entry name" value="GLHYDRLASE27"/>
</dbReference>
<dbReference type="EMBL" id="QUNO01000019">
    <property type="protein sequence ID" value="REH34740.1"/>
    <property type="molecule type" value="Genomic_DNA"/>
</dbReference>
<dbReference type="PROSITE" id="PS00512">
    <property type="entry name" value="ALPHA_GALACTOSIDASE"/>
    <property type="match status" value="1"/>
</dbReference>
<accession>A0A3E0GZX8</accession>
<dbReference type="AlphaFoldDB" id="A0A3E0GZX8"/>
<feature type="domain" description="Alpha-galactosidase NEW3" evidence="9">
    <location>
        <begin position="402"/>
        <end position="481"/>
    </location>
</feature>
<evidence type="ECO:0000313" key="11">
    <source>
        <dbReference type="EMBL" id="REH34740.1"/>
    </source>
</evidence>
<dbReference type="SUPFAM" id="SSF51011">
    <property type="entry name" value="Glycosyl hydrolase domain"/>
    <property type="match status" value="1"/>
</dbReference>
<comment type="similarity">
    <text evidence="2 8">Belongs to the glycosyl hydrolase 27 family.</text>
</comment>
<dbReference type="InterPro" id="IPR013320">
    <property type="entry name" value="ConA-like_dom_sf"/>
</dbReference>
<evidence type="ECO:0000256" key="3">
    <source>
        <dbReference type="ARBA" id="ARBA00012755"/>
    </source>
</evidence>
<dbReference type="GO" id="GO:0016052">
    <property type="term" value="P:carbohydrate catabolic process"/>
    <property type="evidence" value="ECO:0007669"/>
    <property type="project" value="UniProtKB-ARBA"/>
</dbReference>